<comment type="caution">
    <text evidence="1">The sequence shown here is derived from an EMBL/GenBank/DDBJ whole genome shotgun (WGS) entry which is preliminary data.</text>
</comment>
<dbReference type="EMBL" id="QZEI01000016">
    <property type="protein sequence ID" value="RLV60408.1"/>
    <property type="molecule type" value="Genomic_DNA"/>
</dbReference>
<keyword evidence="2" id="KW-1185">Reference proteome</keyword>
<protein>
    <recommendedName>
        <fullName evidence="3">DNA-binding protein</fullName>
    </recommendedName>
</protein>
<name>A0A3L8Q0R6_9GAMM</name>
<gene>
    <name evidence="1" type="ORF">D5018_07050</name>
</gene>
<evidence type="ECO:0008006" key="3">
    <source>
        <dbReference type="Google" id="ProtNLM"/>
    </source>
</evidence>
<dbReference type="SUPFAM" id="SSF46955">
    <property type="entry name" value="Putative DNA-binding domain"/>
    <property type="match status" value="1"/>
</dbReference>
<proteinExistence type="predicted"/>
<accession>A0A3L8Q0R6</accession>
<dbReference type="AlphaFoldDB" id="A0A3L8Q0R6"/>
<organism evidence="1 2">
    <name type="scientific">Parashewanella curva</name>
    <dbReference type="NCBI Taxonomy" id="2338552"/>
    <lineage>
        <taxon>Bacteria</taxon>
        <taxon>Pseudomonadati</taxon>
        <taxon>Pseudomonadota</taxon>
        <taxon>Gammaproteobacteria</taxon>
        <taxon>Alteromonadales</taxon>
        <taxon>Shewanellaceae</taxon>
        <taxon>Parashewanella</taxon>
    </lineage>
</organism>
<evidence type="ECO:0000313" key="1">
    <source>
        <dbReference type="EMBL" id="RLV60408.1"/>
    </source>
</evidence>
<reference evidence="1 2" key="1">
    <citation type="submission" date="2018-09" db="EMBL/GenBank/DDBJ databases">
        <title>Phylogeny of the Shewanellaceae, and recommendation for two new genera, Pseudoshewanella and Parashewanella.</title>
        <authorList>
            <person name="Wang G."/>
        </authorList>
    </citation>
    <scope>NUCLEOTIDE SEQUENCE [LARGE SCALE GENOMIC DNA]</scope>
    <source>
        <strain evidence="1 2">C51</strain>
    </source>
</reference>
<dbReference type="InterPro" id="IPR009061">
    <property type="entry name" value="DNA-bd_dom_put_sf"/>
</dbReference>
<sequence>MINKETVLSRSLSKQIWFTNAQLCEHFGIHRATLCRWKRHRRFPQAEIRLTGRERYDIRKINAFLQSKL</sequence>
<evidence type="ECO:0000313" key="2">
    <source>
        <dbReference type="Proteomes" id="UP000281474"/>
    </source>
</evidence>
<dbReference type="Proteomes" id="UP000281474">
    <property type="component" value="Unassembled WGS sequence"/>
</dbReference>